<reference evidence="1 2" key="1">
    <citation type="submission" date="2015-12" db="EMBL/GenBank/DDBJ databases">
        <authorList>
            <person name="Shamseldin A."/>
            <person name="Moawad H."/>
            <person name="Abd El-Rahim W.M."/>
            <person name="Sadowsky M.J."/>
        </authorList>
    </citation>
    <scope>NUCLEOTIDE SEQUENCE [LARGE SCALE GENOMIC DNA]</scope>
    <source>
        <strain evidence="1 2">SJ5A-1</strain>
    </source>
</reference>
<proteinExistence type="predicted"/>
<name>A0A0W7WJL8_9RHOB</name>
<dbReference type="CDD" id="cd07505">
    <property type="entry name" value="HAD_BPGM-like"/>
    <property type="match status" value="1"/>
</dbReference>
<protein>
    <recommendedName>
        <fullName evidence="3">Hydrolase</fullName>
    </recommendedName>
</protein>
<gene>
    <name evidence="1" type="ORF">AVJ23_09890</name>
</gene>
<evidence type="ECO:0000313" key="1">
    <source>
        <dbReference type="EMBL" id="KUF10746.1"/>
    </source>
</evidence>
<dbReference type="PANTHER" id="PTHR43481">
    <property type="entry name" value="FRUCTOSE-1-PHOSPHATE PHOSPHATASE"/>
    <property type="match status" value="1"/>
</dbReference>
<dbReference type="InterPro" id="IPR023198">
    <property type="entry name" value="PGP-like_dom2"/>
</dbReference>
<dbReference type="InterPro" id="IPR036412">
    <property type="entry name" value="HAD-like_sf"/>
</dbReference>
<dbReference type="GO" id="GO:0050308">
    <property type="term" value="F:sugar-phosphatase activity"/>
    <property type="evidence" value="ECO:0007669"/>
    <property type="project" value="TreeGrafter"/>
</dbReference>
<dbReference type="AlphaFoldDB" id="A0A0W7WJL8"/>
<dbReference type="Gene3D" id="3.40.50.1000">
    <property type="entry name" value="HAD superfamily/HAD-like"/>
    <property type="match status" value="1"/>
</dbReference>
<evidence type="ECO:0008006" key="3">
    <source>
        <dbReference type="Google" id="ProtNLM"/>
    </source>
</evidence>
<dbReference type="EMBL" id="LPXO01000005">
    <property type="protein sequence ID" value="KUF10746.1"/>
    <property type="molecule type" value="Genomic_DNA"/>
</dbReference>
<dbReference type="InterPro" id="IPR006439">
    <property type="entry name" value="HAD-SF_hydro_IA"/>
</dbReference>
<dbReference type="InterPro" id="IPR051806">
    <property type="entry name" value="HAD-like_SPP"/>
</dbReference>
<dbReference type="SUPFAM" id="SSF56784">
    <property type="entry name" value="HAD-like"/>
    <property type="match status" value="1"/>
</dbReference>
<organism evidence="1 2">
    <name type="scientific">Pseudoponticoccus marisrubri</name>
    <dbReference type="NCBI Taxonomy" id="1685382"/>
    <lineage>
        <taxon>Bacteria</taxon>
        <taxon>Pseudomonadati</taxon>
        <taxon>Pseudomonadota</taxon>
        <taxon>Alphaproteobacteria</taxon>
        <taxon>Rhodobacterales</taxon>
        <taxon>Roseobacteraceae</taxon>
        <taxon>Pseudoponticoccus</taxon>
    </lineage>
</organism>
<dbReference type="InterPro" id="IPR023214">
    <property type="entry name" value="HAD_sf"/>
</dbReference>
<dbReference type="STRING" id="1685382.AVJ23_09890"/>
<sequence length="209" mass="21658">MDGTLVDSEPAHEAAFDSALHEAGLSVPAGLHDGLLGASGDAVFAALREATGTPLSLAEWTGLKHRHFERHAHAIARLPAAALAERLGARGVPMALVSNSTPEEVRFCMRATGLDTLLDTVVTRADVPRGKPAPDGYLLAAQWLGVAPADCLVVEDSPTGAAAGLAAGMQVLYHPQAPDPTPPEGARYIAPGAVPDPLIETFLNMKAQP</sequence>
<keyword evidence="2" id="KW-1185">Reference proteome</keyword>
<dbReference type="Pfam" id="PF00702">
    <property type="entry name" value="Hydrolase"/>
    <property type="match status" value="1"/>
</dbReference>
<dbReference type="Gene3D" id="1.10.150.240">
    <property type="entry name" value="Putative phosphatase, domain 2"/>
    <property type="match status" value="1"/>
</dbReference>
<comment type="caution">
    <text evidence="1">The sequence shown here is derived from an EMBL/GenBank/DDBJ whole genome shotgun (WGS) entry which is preliminary data.</text>
</comment>
<dbReference type="Proteomes" id="UP000054396">
    <property type="component" value="Unassembled WGS sequence"/>
</dbReference>
<dbReference type="PANTHER" id="PTHR43481:SF4">
    <property type="entry name" value="GLYCEROL-1-PHOSPHATE PHOSPHOHYDROLASE 1-RELATED"/>
    <property type="match status" value="1"/>
</dbReference>
<accession>A0A0W7WJL8</accession>
<evidence type="ECO:0000313" key="2">
    <source>
        <dbReference type="Proteomes" id="UP000054396"/>
    </source>
</evidence>
<dbReference type="NCBIfam" id="TIGR01509">
    <property type="entry name" value="HAD-SF-IA-v3"/>
    <property type="match status" value="1"/>
</dbReference>